<feature type="domain" description="Small-subunit processome Utp12" evidence="8">
    <location>
        <begin position="814"/>
        <end position="916"/>
    </location>
</feature>
<keyword evidence="7" id="KW-0175">Coiled coil</keyword>
<evidence type="ECO:0000256" key="1">
    <source>
        <dbReference type="ARBA" id="ARBA00004604"/>
    </source>
</evidence>
<keyword evidence="3" id="KW-0677">Repeat</keyword>
<dbReference type="InterPro" id="IPR015943">
    <property type="entry name" value="WD40/YVTN_repeat-like_dom_sf"/>
</dbReference>
<dbReference type="PANTHER" id="PTHR19853">
    <property type="entry name" value="WD REPEAT CONTAINING PROTEIN 3 WDR3"/>
    <property type="match status" value="1"/>
</dbReference>
<feature type="repeat" description="WD" evidence="6">
    <location>
        <begin position="166"/>
        <end position="207"/>
    </location>
</feature>
<dbReference type="GO" id="GO:0032040">
    <property type="term" value="C:small-subunit processome"/>
    <property type="evidence" value="ECO:0007669"/>
    <property type="project" value="TreeGrafter"/>
</dbReference>
<evidence type="ECO:0000256" key="3">
    <source>
        <dbReference type="ARBA" id="ARBA00022737"/>
    </source>
</evidence>
<keyword evidence="13" id="KW-1185">Reference proteome</keyword>
<dbReference type="EMBL" id="CAJNOK010003822">
    <property type="protein sequence ID" value="CAF0915841.1"/>
    <property type="molecule type" value="Genomic_DNA"/>
</dbReference>
<dbReference type="EMBL" id="CAJOBC010000283">
    <property type="protein sequence ID" value="CAF3565567.1"/>
    <property type="molecule type" value="Genomic_DNA"/>
</dbReference>
<dbReference type="FunFam" id="2.130.10.10:FF:000178">
    <property type="entry name" value="WD repeat domain 3"/>
    <property type="match status" value="1"/>
</dbReference>
<protein>
    <recommendedName>
        <fullName evidence="8">Small-subunit processome Utp12 domain-containing protein</fullName>
    </recommendedName>
</protein>
<dbReference type="InterPro" id="IPR001680">
    <property type="entry name" value="WD40_rpt"/>
</dbReference>
<evidence type="ECO:0000256" key="5">
    <source>
        <dbReference type="ARBA" id="ARBA00038229"/>
    </source>
</evidence>
<feature type="coiled-coil region" evidence="7">
    <location>
        <begin position="315"/>
        <end position="346"/>
    </location>
</feature>
<keyword evidence="4" id="KW-0539">Nucleus</keyword>
<dbReference type="GO" id="GO:0030515">
    <property type="term" value="F:snoRNA binding"/>
    <property type="evidence" value="ECO:0007669"/>
    <property type="project" value="TreeGrafter"/>
</dbReference>
<dbReference type="InterPro" id="IPR007148">
    <property type="entry name" value="SSU_processome_Utp12"/>
</dbReference>
<dbReference type="InterPro" id="IPR020472">
    <property type="entry name" value="WD40_PAC1"/>
</dbReference>
<dbReference type="PROSITE" id="PS50082">
    <property type="entry name" value="WD_REPEATS_2"/>
    <property type="match status" value="7"/>
</dbReference>
<evidence type="ECO:0000313" key="10">
    <source>
        <dbReference type="EMBL" id="CAF0915841.1"/>
    </source>
</evidence>
<dbReference type="SMART" id="SM00320">
    <property type="entry name" value="WD40"/>
    <property type="match status" value="11"/>
</dbReference>
<reference evidence="9" key="1">
    <citation type="submission" date="2021-02" db="EMBL/GenBank/DDBJ databases">
        <authorList>
            <person name="Nowell W R."/>
        </authorList>
    </citation>
    <scope>NUCLEOTIDE SEQUENCE</scope>
</reference>
<feature type="repeat" description="WD" evidence="6">
    <location>
        <begin position="415"/>
        <end position="455"/>
    </location>
</feature>
<feature type="repeat" description="WD" evidence="6">
    <location>
        <begin position="596"/>
        <end position="637"/>
    </location>
</feature>
<dbReference type="PROSITE" id="PS00678">
    <property type="entry name" value="WD_REPEATS_1"/>
    <property type="match status" value="2"/>
</dbReference>
<evidence type="ECO:0000313" key="13">
    <source>
        <dbReference type="Proteomes" id="UP000663829"/>
    </source>
</evidence>
<dbReference type="EMBL" id="CAJOBA010003823">
    <property type="protein sequence ID" value="CAF3694085.1"/>
    <property type="molecule type" value="Genomic_DNA"/>
</dbReference>
<dbReference type="PRINTS" id="PR00320">
    <property type="entry name" value="GPROTEINBRPT"/>
</dbReference>
<name>A0A813RK37_9BILA</name>
<evidence type="ECO:0000259" key="8">
    <source>
        <dbReference type="Pfam" id="PF04003"/>
    </source>
</evidence>
<dbReference type="Proteomes" id="UP000663829">
    <property type="component" value="Unassembled WGS sequence"/>
</dbReference>
<accession>A0A813RK37</accession>
<dbReference type="OrthoDB" id="407922at2759"/>
<evidence type="ECO:0000256" key="4">
    <source>
        <dbReference type="ARBA" id="ARBA00023242"/>
    </source>
</evidence>
<dbReference type="GO" id="GO:0034388">
    <property type="term" value="C:Pwp2p-containing subcomplex of 90S preribosome"/>
    <property type="evidence" value="ECO:0007669"/>
    <property type="project" value="TreeGrafter"/>
</dbReference>
<evidence type="ECO:0000256" key="6">
    <source>
        <dbReference type="PROSITE-ProRule" id="PRU00221"/>
    </source>
</evidence>
<dbReference type="Gene3D" id="2.130.10.10">
    <property type="entry name" value="YVTN repeat-like/Quinoprotein amine dehydrogenase"/>
    <property type="match status" value="3"/>
</dbReference>
<dbReference type="Proteomes" id="UP000681722">
    <property type="component" value="Unassembled WGS sequence"/>
</dbReference>
<dbReference type="PROSITE" id="PS50294">
    <property type="entry name" value="WD_REPEATS_REGION"/>
    <property type="match status" value="6"/>
</dbReference>
<keyword evidence="2 6" id="KW-0853">WD repeat</keyword>
<gene>
    <name evidence="9" type="ORF">GPM918_LOCUS2530</name>
    <name evidence="10" type="ORF">OVA965_LOCUS10363</name>
    <name evidence="11" type="ORF">SRO942_LOCUS2530</name>
    <name evidence="12" type="ORF">TMI583_LOCUS10359</name>
</gene>
<feature type="repeat" description="WD" evidence="6">
    <location>
        <begin position="124"/>
        <end position="165"/>
    </location>
</feature>
<dbReference type="SUPFAM" id="SSF50978">
    <property type="entry name" value="WD40 repeat-like"/>
    <property type="match status" value="2"/>
</dbReference>
<evidence type="ECO:0000256" key="2">
    <source>
        <dbReference type="ARBA" id="ARBA00022574"/>
    </source>
</evidence>
<dbReference type="EMBL" id="CAJNOQ010000283">
    <property type="protein sequence ID" value="CAF0782132.1"/>
    <property type="molecule type" value="Genomic_DNA"/>
</dbReference>
<dbReference type="Pfam" id="PF04003">
    <property type="entry name" value="Utp12"/>
    <property type="match status" value="1"/>
</dbReference>
<feature type="repeat" description="WD" evidence="6">
    <location>
        <begin position="680"/>
        <end position="712"/>
    </location>
</feature>
<dbReference type="InterPro" id="IPR019775">
    <property type="entry name" value="WD40_repeat_CS"/>
</dbReference>
<dbReference type="Proteomes" id="UP000682733">
    <property type="component" value="Unassembled WGS sequence"/>
</dbReference>
<dbReference type="Pfam" id="PF25172">
    <property type="entry name" value="Beta-prop_WDR3_2nd"/>
    <property type="match status" value="1"/>
</dbReference>
<dbReference type="Proteomes" id="UP000677228">
    <property type="component" value="Unassembled WGS sequence"/>
</dbReference>
<comment type="similarity">
    <text evidence="5">Belongs to the WD repeat WDR3/UTP12 family.</text>
</comment>
<dbReference type="PANTHER" id="PTHR19853:SF0">
    <property type="entry name" value="WD REPEAT-CONTAINING PROTEIN 3"/>
    <property type="match status" value="1"/>
</dbReference>
<dbReference type="AlphaFoldDB" id="A0A813RK37"/>
<dbReference type="InterPro" id="IPR036322">
    <property type="entry name" value="WD40_repeat_dom_sf"/>
</dbReference>
<dbReference type="Pfam" id="PF25173">
    <property type="entry name" value="Beta-prop_WDR3_1st"/>
    <property type="match status" value="1"/>
</dbReference>
<dbReference type="GO" id="GO:0030490">
    <property type="term" value="P:maturation of SSU-rRNA"/>
    <property type="evidence" value="ECO:0007669"/>
    <property type="project" value="TreeGrafter"/>
</dbReference>
<dbReference type="InterPro" id="IPR051570">
    <property type="entry name" value="TBC1_cilium_biogenesis"/>
</dbReference>
<feature type="repeat" description="WD" evidence="6">
    <location>
        <begin position="496"/>
        <end position="530"/>
    </location>
</feature>
<evidence type="ECO:0000313" key="11">
    <source>
        <dbReference type="EMBL" id="CAF3565567.1"/>
    </source>
</evidence>
<sequence length="957" mass="108208">MPTDMVLTKQYDRHCPERVFGIIGSGNGDICLLPQKTGSTIKSKGNSRRVLVAACENVLLWDLKTQANINTYAELNTSTTSKKGREEVVTVSCSTNGKHLAVGYQNGILKLFDIDKNNEPVITFHGHKSSISTLAFTHDSSTLVSGGKDTDIIAWDLITESGLYRLRGHKAPITKIVIMQFKPVLISSSKDMTIKLWDMSIQHCFHTIVSHRTEIWSIAIAYDKYLITGCSDNELRFFALRSITDESIAEDDMMLPPIGLNDEQSSTNDQTLIQVQYIASIVRKSKQRIANIILDRDHHVLACHGIEPLVELFRINSEEEIKTKLRKRLKKERKRLRDNDDDEANAKIEWDISLIISPLCEIRFDGKVRSIDLYMENDDICKIVALTYSNKLDVRSMNINDKLPVNIEQVSTIEKPGHRTEVRCLAFSSDDMLIASGSSESLKIWNRYSSESIRTISCNYALCCLFLPGDHFVIIGCKNGSLELASLDSASIVETVQAHDKSIWSICLTPDRRGFISGGSDKKIKFWDLELRDDQSEENGSVKRKRLSFQQKRLFDVGEDVLALKISPNNRYLIAALMDTTVKVFFTDTCQMFLSLYGHSQPVLCIDVSFDNKLVITGSSDRNVKIWGLDFGDCHRSIFAHDDSIVAIQFVPKTYLFFTAGKDAKLKYWDADKFLHIQTLEGHCAEIRCMSLTNNGLHIVTAGHDKSIRLWERTEEPLILEEEKEQEREAEFENELETEEFVLAGETNKEIGLATLKTIESLKGAEGLIESVDIWREEKLKHAEHEAAQKAIGKDLPPPPMHMLLQAMGKNMTPERYVLDTLKKIPSSDLEAALLLLPFDYVQKFLILMISFLDNNVSLELCLKSTIFLMKIHHGLLTSSQQFLPIVEQLRTKCSMIIENLRNNVGFNLAGLKFMKRKIEEQNDVVLFADATQRLSKKRKKAKSSAILTIKAASALV</sequence>
<comment type="caution">
    <text evidence="9">The sequence shown here is derived from an EMBL/GenBank/DDBJ whole genome shotgun (WGS) entry which is preliminary data.</text>
</comment>
<evidence type="ECO:0000313" key="12">
    <source>
        <dbReference type="EMBL" id="CAF3694085.1"/>
    </source>
</evidence>
<evidence type="ECO:0000256" key="7">
    <source>
        <dbReference type="SAM" id="Coils"/>
    </source>
</evidence>
<dbReference type="FunFam" id="2.130.10.10:FF:000157">
    <property type="entry name" value="WD repeat domain 3"/>
    <property type="match status" value="1"/>
</dbReference>
<comment type="subcellular location">
    <subcellularLocation>
        <location evidence="1">Nucleus</location>
        <location evidence="1">Nucleolus</location>
    </subcellularLocation>
</comment>
<organism evidence="9 13">
    <name type="scientific">Didymodactylos carnosus</name>
    <dbReference type="NCBI Taxonomy" id="1234261"/>
    <lineage>
        <taxon>Eukaryota</taxon>
        <taxon>Metazoa</taxon>
        <taxon>Spiralia</taxon>
        <taxon>Gnathifera</taxon>
        <taxon>Rotifera</taxon>
        <taxon>Eurotatoria</taxon>
        <taxon>Bdelloidea</taxon>
        <taxon>Philodinida</taxon>
        <taxon>Philodinidae</taxon>
        <taxon>Didymodactylos</taxon>
    </lineage>
</organism>
<feature type="repeat" description="WD" evidence="6">
    <location>
        <begin position="638"/>
        <end position="679"/>
    </location>
</feature>
<dbReference type="CDD" id="cd00200">
    <property type="entry name" value="WD40"/>
    <property type="match status" value="1"/>
</dbReference>
<evidence type="ECO:0000313" key="9">
    <source>
        <dbReference type="EMBL" id="CAF0782132.1"/>
    </source>
</evidence>
<proteinExistence type="inferred from homology"/>